<gene>
    <name evidence="2" type="ORF">DOTSEDRAFT_25591</name>
</gene>
<reference evidence="2 3" key="2">
    <citation type="journal article" date="2012" name="PLoS Pathog.">
        <title>Diverse lifestyles and strategies of plant pathogenesis encoded in the genomes of eighteen Dothideomycetes fungi.</title>
        <authorList>
            <person name="Ohm R.A."/>
            <person name="Feau N."/>
            <person name="Henrissat B."/>
            <person name="Schoch C.L."/>
            <person name="Horwitz B.A."/>
            <person name="Barry K.W."/>
            <person name="Condon B.J."/>
            <person name="Copeland A.C."/>
            <person name="Dhillon B."/>
            <person name="Glaser F."/>
            <person name="Hesse C.N."/>
            <person name="Kosti I."/>
            <person name="LaButti K."/>
            <person name="Lindquist E.A."/>
            <person name="Lucas S."/>
            <person name="Salamov A.A."/>
            <person name="Bradshaw R.E."/>
            <person name="Ciuffetti L."/>
            <person name="Hamelin R.C."/>
            <person name="Kema G.H.J."/>
            <person name="Lawrence C."/>
            <person name="Scott J.A."/>
            <person name="Spatafora J.W."/>
            <person name="Turgeon B.G."/>
            <person name="de Wit P.J.G.M."/>
            <person name="Zhong S."/>
            <person name="Goodwin S.B."/>
            <person name="Grigoriev I.V."/>
        </authorList>
    </citation>
    <scope>NUCLEOTIDE SEQUENCE [LARGE SCALE GENOMIC DNA]</scope>
    <source>
        <strain evidence="3">NZE10 / CBS 128990</strain>
    </source>
</reference>
<feature type="transmembrane region" description="Helical" evidence="1">
    <location>
        <begin position="134"/>
        <end position="160"/>
    </location>
</feature>
<dbReference type="EMBL" id="KB446540">
    <property type="protein sequence ID" value="EME43676.1"/>
    <property type="molecule type" value="Genomic_DNA"/>
</dbReference>
<dbReference type="HOGENOM" id="CLU_1525114_0_0_1"/>
<feature type="transmembrane region" description="Helical" evidence="1">
    <location>
        <begin position="104"/>
        <end position="122"/>
    </location>
</feature>
<proteinExistence type="predicted"/>
<name>M2YPX4_DOTSN</name>
<protein>
    <submittedName>
        <fullName evidence="2">Uncharacterized protein</fullName>
    </submittedName>
</protein>
<sequence>MPRTVTETVTVTRFGIDGPPPTSTPSPDGSPPFSPLAGFGNALTHVGLPAIGSTIMFLLTTIAVFLATAAVSFLVLQLRPMLTKLYSGTSPVTSAAEDKKSAIAAARSVTFCHVVTVLALVLRTREALAMVAPMAYEVCALILAIEVGGCVVLGGVWGVVKVVEYGERAAKAGKTT</sequence>
<evidence type="ECO:0000313" key="2">
    <source>
        <dbReference type="EMBL" id="EME43676.1"/>
    </source>
</evidence>
<keyword evidence="1" id="KW-1133">Transmembrane helix</keyword>
<keyword evidence="1" id="KW-0472">Membrane</keyword>
<dbReference type="AlphaFoldDB" id="M2YPX4"/>
<organism evidence="2 3">
    <name type="scientific">Dothistroma septosporum (strain NZE10 / CBS 128990)</name>
    <name type="common">Red band needle blight fungus</name>
    <name type="synonym">Mycosphaerella pini</name>
    <dbReference type="NCBI Taxonomy" id="675120"/>
    <lineage>
        <taxon>Eukaryota</taxon>
        <taxon>Fungi</taxon>
        <taxon>Dikarya</taxon>
        <taxon>Ascomycota</taxon>
        <taxon>Pezizomycotina</taxon>
        <taxon>Dothideomycetes</taxon>
        <taxon>Dothideomycetidae</taxon>
        <taxon>Mycosphaerellales</taxon>
        <taxon>Mycosphaerellaceae</taxon>
        <taxon>Dothistroma</taxon>
    </lineage>
</organism>
<keyword evidence="1" id="KW-0812">Transmembrane</keyword>
<feature type="transmembrane region" description="Helical" evidence="1">
    <location>
        <begin position="55"/>
        <end position="76"/>
    </location>
</feature>
<evidence type="ECO:0000256" key="1">
    <source>
        <dbReference type="SAM" id="Phobius"/>
    </source>
</evidence>
<dbReference type="OrthoDB" id="10482354at2759"/>
<reference evidence="3" key="1">
    <citation type="journal article" date="2012" name="PLoS Genet.">
        <title>The genomes of the fungal plant pathogens Cladosporium fulvum and Dothistroma septosporum reveal adaptation to different hosts and lifestyles but also signatures of common ancestry.</title>
        <authorList>
            <person name="de Wit P.J.G.M."/>
            <person name="van der Burgt A."/>
            <person name="Oekmen B."/>
            <person name="Stergiopoulos I."/>
            <person name="Abd-Elsalam K.A."/>
            <person name="Aerts A.L."/>
            <person name="Bahkali A.H."/>
            <person name="Beenen H.G."/>
            <person name="Chettri P."/>
            <person name="Cox M.P."/>
            <person name="Datema E."/>
            <person name="de Vries R.P."/>
            <person name="Dhillon B."/>
            <person name="Ganley A.R."/>
            <person name="Griffiths S.A."/>
            <person name="Guo Y."/>
            <person name="Hamelin R.C."/>
            <person name="Henrissat B."/>
            <person name="Kabir M.S."/>
            <person name="Jashni M.K."/>
            <person name="Kema G."/>
            <person name="Klaubauf S."/>
            <person name="Lapidus A."/>
            <person name="Levasseur A."/>
            <person name="Lindquist E."/>
            <person name="Mehrabi R."/>
            <person name="Ohm R.A."/>
            <person name="Owen T.J."/>
            <person name="Salamov A."/>
            <person name="Schwelm A."/>
            <person name="Schijlen E."/>
            <person name="Sun H."/>
            <person name="van den Burg H.A."/>
            <person name="van Ham R.C.H.J."/>
            <person name="Zhang S."/>
            <person name="Goodwin S.B."/>
            <person name="Grigoriev I.V."/>
            <person name="Collemare J."/>
            <person name="Bradshaw R.E."/>
        </authorList>
    </citation>
    <scope>NUCLEOTIDE SEQUENCE [LARGE SCALE GENOMIC DNA]</scope>
    <source>
        <strain evidence="3">NZE10 / CBS 128990</strain>
    </source>
</reference>
<keyword evidence="3" id="KW-1185">Reference proteome</keyword>
<dbReference type="Proteomes" id="UP000016933">
    <property type="component" value="Unassembled WGS sequence"/>
</dbReference>
<accession>M2YPX4</accession>
<evidence type="ECO:0000313" key="3">
    <source>
        <dbReference type="Proteomes" id="UP000016933"/>
    </source>
</evidence>
<dbReference type="OMA" id="APMAYEV"/>